<organism evidence="2 3">
    <name type="scientific">Agathobacter rectalis</name>
    <dbReference type="NCBI Taxonomy" id="39491"/>
    <lineage>
        <taxon>Bacteria</taxon>
        <taxon>Bacillati</taxon>
        <taxon>Bacillota</taxon>
        <taxon>Clostridia</taxon>
        <taxon>Lachnospirales</taxon>
        <taxon>Lachnospiraceae</taxon>
        <taxon>Agathobacter</taxon>
    </lineage>
</organism>
<evidence type="ECO:0000313" key="3">
    <source>
        <dbReference type="Proteomes" id="UP000049472"/>
    </source>
</evidence>
<dbReference type="AlphaFoldDB" id="A0A0M6WI67"/>
<dbReference type="RefSeq" id="WP_055061585.1">
    <property type="nucleotide sequence ID" value="NZ_CVRQ01000017.1"/>
</dbReference>
<dbReference type="Pfam" id="PF06605">
    <property type="entry name" value="Prophage_tail"/>
    <property type="match status" value="1"/>
</dbReference>
<evidence type="ECO:0000259" key="1">
    <source>
        <dbReference type="Pfam" id="PF06605"/>
    </source>
</evidence>
<reference evidence="3" key="1">
    <citation type="submission" date="2015-05" db="EMBL/GenBank/DDBJ databases">
        <authorList>
            <consortium name="Pathogen Informatics"/>
        </authorList>
    </citation>
    <scope>NUCLEOTIDE SEQUENCE [LARGE SCALE GENOMIC DNA]</scope>
    <source>
        <strain evidence="3">T1-815</strain>
    </source>
</reference>
<dbReference type="Proteomes" id="UP000049472">
    <property type="component" value="Unassembled WGS sequence"/>
</dbReference>
<accession>A0A0M6WI67</accession>
<protein>
    <recommendedName>
        <fullName evidence="1">Tail spike domain-containing protein</fullName>
    </recommendedName>
</protein>
<dbReference type="NCBIfam" id="TIGR01665">
    <property type="entry name" value="put_anti_recept"/>
    <property type="match status" value="1"/>
</dbReference>
<sequence>MIQIYNIENTNFDQNGDMSLFPSSASVHAVLNGIWEVTLEHPKDSEDRWKYIKEGAVVKMPSFNGEQLFRITHKEKSDSGISADLQPIFMDAADDCFLLDVRPTDKTGQQALDIMTAPNKKYTAETDITSTGTAYYQNKNLIEAINGDDENSFVKRWGGEIVYDNYKAIINRHAGSDRGVEILYGKNIAENGMKEEVDLRNVVTRIIPQAYNGYQIDGDAPWVDSPLIDKYPTVKYSTMKFEDVKMRADAQEDDESKGVIICDTPAQLEAALRKRCQEQWEAGADKPQVTISVDMVMIEDTELYADVKGLVEVSLGDTVHCRNNNLDIVTDARVTELEWDCVNDRILSVSLGDYQFDYISNQVSINNRIESAIREDGSVIGSQVQGILDAVKTQFHALRDVAQKQDVRAMLFEDLNPDSPTFGAMCLGSMGFEIASKRTADGKDWIWSTFGTGKGFFADYIIAGTMLADRIYGGTLTIGGIDNIAGIIKVLDGNGAILTIMDKDGILTNGKYTCGSDEFGRRVEISEGEMKIMDKSGNTVGRIFAVSNEIFKIGTENALFRMFKTGEVYVDCQSFGVNGYNGFTGTVEYSDGTYENYVGGLLIGGKSKEGAYP</sequence>
<dbReference type="InterPro" id="IPR010572">
    <property type="entry name" value="Tail_dom"/>
</dbReference>
<keyword evidence="3" id="KW-1185">Reference proteome</keyword>
<gene>
    <name evidence="2" type="ORF">T1815_12941</name>
</gene>
<dbReference type="EMBL" id="CVRQ01000017">
    <property type="protein sequence ID" value="CRL36290.1"/>
    <property type="molecule type" value="Genomic_DNA"/>
</dbReference>
<name>A0A0M6WI67_9FIRM</name>
<dbReference type="InterPro" id="IPR007119">
    <property type="entry name" value="Phage_tail_spike_N"/>
</dbReference>
<proteinExistence type="predicted"/>
<evidence type="ECO:0000313" key="2">
    <source>
        <dbReference type="EMBL" id="CRL36290.1"/>
    </source>
</evidence>
<feature type="domain" description="Tail spike" evidence="1">
    <location>
        <begin position="100"/>
        <end position="343"/>
    </location>
</feature>